<dbReference type="SMART" id="SM00248">
    <property type="entry name" value="ANK"/>
    <property type="match status" value="6"/>
</dbReference>
<dbReference type="InterPro" id="IPR002110">
    <property type="entry name" value="Ankyrin_rpt"/>
</dbReference>
<evidence type="ECO:0000256" key="2">
    <source>
        <dbReference type="ARBA" id="ARBA00023043"/>
    </source>
</evidence>
<organism evidence="4 5">
    <name type="scientific">Hyaloscypha bicolor E</name>
    <dbReference type="NCBI Taxonomy" id="1095630"/>
    <lineage>
        <taxon>Eukaryota</taxon>
        <taxon>Fungi</taxon>
        <taxon>Dikarya</taxon>
        <taxon>Ascomycota</taxon>
        <taxon>Pezizomycotina</taxon>
        <taxon>Leotiomycetes</taxon>
        <taxon>Helotiales</taxon>
        <taxon>Hyaloscyphaceae</taxon>
        <taxon>Hyaloscypha</taxon>
        <taxon>Hyaloscypha bicolor</taxon>
    </lineage>
</organism>
<dbReference type="EMBL" id="KZ613848">
    <property type="protein sequence ID" value="PMD56205.1"/>
    <property type="molecule type" value="Genomic_DNA"/>
</dbReference>
<feature type="compositionally biased region" description="Low complexity" evidence="3">
    <location>
        <begin position="20"/>
        <end position="32"/>
    </location>
</feature>
<dbReference type="InParanoid" id="A0A2J6SZL2"/>
<dbReference type="STRING" id="1095630.A0A2J6SZL2"/>
<protein>
    <submittedName>
        <fullName evidence="4">Uncharacterized protein</fullName>
    </submittedName>
</protein>
<dbReference type="Proteomes" id="UP000235371">
    <property type="component" value="Unassembled WGS sequence"/>
</dbReference>
<dbReference type="InterPro" id="IPR036770">
    <property type="entry name" value="Ankyrin_rpt-contain_sf"/>
</dbReference>
<keyword evidence="1" id="KW-0677">Repeat</keyword>
<feature type="region of interest" description="Disordered" evidence="3">
    <location>
        <begin position="17"/>
        <end position="39"/>
    </location>
</feature>
<dbReference type="InterPro" id="IPR051165">
    <property type="entry name" value="Multifunctional_ANK_Repeat"/>
</dbReference>
<dbReference type="AlphaFoldDB" id="A0A2J6SZL2"/>
<dbReference type="OrthoDB" id="3556551at2759"/>
<evidence type="ECO:0000313" key="4">
    <source>
        <dbReference type="EMBL" id="PMD56205.1"/>
    </source>
</evidence>
<keyword evidence="2" id="KW-0040">ANK repeat</keyword>
<evidence type="ECO:0000256" key="1">
    <source>
        <dbReference type="ARBA" id="ARBA00022737"/>
    </source>
</evidence>
<reference evidence="4 5" key="1">
    <citation type="submission" date="2016-04" db="EMBL/GenBank/DDBJ databases">
        <title>A degradative enzymes factory behind the ericoid mycorrhizal symbiosis.</title>
        <authorList>
            <consortium name="DOE Joint Genome Institute"/>
            <person name="Martino E."/>
            <person name="Morin E."/>
            <person name="Grelet G."/>
            <person name="Kuo A."/>
            <person name="Kohler A."/>
            <person name="Daghino S."/>
            <person name="Barry K."/>
            <person name="Choi C."/>
            <person name="Cichocki N."/>
            <person name="Clum A."/>
            <person name="Copeland A."/>
            <person name="Hainaut M."/>
            <person name="Haridas S."/>
            <person name="Labutti K."/>
            <person name="Lindquist E."/>
            <person name="Lipzen A."/>
            <person name="Khouja H.-R."/>
            <person name="Murat C."/>
            <person name="Ohm R."/>
            <person name="Olson A."/>
            <person name="Spatafora J."/>
            <person name="Veneault-Fourrey C."/>
            <person name="Henrissat B."/>
            <person name="Grigoriev I."/>
            <person name="Martin F."/>
            <person name="Perotto S."/>
        </authorList>
    </citation>
    <scope>NUCLEOTIDE SEQUENCE [LARGE SCALE GENOMIC DNA]</scope>
    <source>
        <strain evidence="4 5">E</strain>
    </source>
</reference>
<dbReference type="RefSeq" id="XP_024733109.1">
    <property type="nucleotide sequence ID" value="XM_024880836.1"/>
</dbReference>
<dbReference type="GeneID" id="36588913"/>
<feature type="region of interest" description="Disordered" evidence="3">
    <location>
        <begin position="840"/>
        <end position="863"/>
    </location>
</feature>
<sequence length="965" mass="107824">MSFLKSKKPFYRLRPESRLSLASSTPSNFSSSSDDDPEKSMAVALLRKYRSDQGKSKKRNDDFKNDDVNAVLLECLETPQTMSPGLISALLGYGHDINYSVREKIFGRKESQRTDIVQRATESRDFPFISWKLLIEKADQIALNEAFDFAVQNNMVAKAERCLQIAASPNRGLWLNASEALMTTVELAAQNKSESLYLRLVLVLLKGGNGDVNSTIPKAKKKAAEAGHTMISQVLLEHSLSIQSNSQHPSFQSFDELPQGLRDSILLEETSKGVVEACDKFLALLKNSKSRIEKSSCGTVLADLLQRCSSSADWIPPKTLEVVGGLLPISSYCPEVDAAFCRTLKNTDLTRHDSYRDAAELLVHSTLGTTFNIVLDSIPLGSNFCDEDLWRLHCLLEWGASGESVHLALCLALYARIEGNAPKPDGFIQTLVNAELDVNFEEGEILRTAADCGNIEILGQLLARASPGTKSFAFAVAILARNDESLLLALIDQFKPSKSEPPVGQEVPDGYFPHLFVCLQLYPKSRKLVYSLLKAGCSVDAEIDYYPSEEYSDDVDSITPLIFALCQLGHVEADKQIGSDVIDLLIEKGNVNFQTRKSMITPLILAAKYQRKKIVAKLLEKQAKPSSKDFLERSALFYASRNGDLSSVKALLQAGAPVDDGSLNEAARELHDDVVKALIKKGHTVDSRSTNKDHDHRTALEEMLLKCDGNAGLSKIEDTLRTLTKGKLTGKLTDEDFFMALNNPAPITLVKALLKVGMKQPLIEGDLLLAVSVDQFRYSYSPTMYIRHGLSSSPVEMQDGLLAEIIGNKGVDRFNAQEIVVQPAGYTGAHPRIRLAEEQRSYDREADINSLPPGSRQKRRKEYEAEDRQWAFRHDTAREKLRRQAEEKRRYAAVQAQMAREQQQRSLEFVREQQRKLNFQIQQGDANDRRQDSIRRLTERRHDSFLRGIDSFSEKERRIAGWDSL</sequence>
<dbReference type="Gene3D" id="1.25.40.20">
    <property type="entry name" value="Ankyrin repeat-containing domain"/>
    <property type="match status" value="1"/>
</dbReference>
<gene>
    <name evidence="4" type="ORF">K444DRAFT_616002</name>
</gene>
<dbReference type="PANTHER" id="PTHR24123:SF33">
    <property type="entry name" value="PROTEIN HOS4"/>
    <property type="match status" value="1"/>
</dbReference>
<dbReference type="SUPFAM" id="SSF48403">
    <property type="entry name" value="Ankyrin repeat"/>
    <property type="match status" value="1"/>
</dbReference>
<evidence type="ECO:0000313" key="5">
    <source>
        <dbReference type="Proteomes" id="UP000235371"/>
    </source>
</evidence>
<dbReference type="PANTHER" id="PTHR24123">
    <property type="entry name" value="ANKYRIN REPEAT-CONTAINING"/>
    <property type="match status" value="1"/>
</dbReference>
<proteinExistence type="predicted"/>
<accession>A0A2J6SZL2</accession>
<dbReference type="Pfam" id="PF00023">
    <property type="entry name" value="Ank"/>
    <property type="match status" value="1"/>
</dbReference>
<keyword evidence="5" id="KW-1185">Reference proteome</keyword>
<evidence type="ECO:0000256" key="3">
    <source>
        <dbReference type="SAM" id="MobiDB-lite"/>
    </source>
</evidence>
<name>A0A2J6SZL2_9HELO</name>